<dbReference type="Proteomes" id="UP000554482">
    <property type="component" value="Unassembled WGS sequence"/>
</dbReference>
<accession>A0A7J6WKC0</accession>
<keyword evidence="4 5" id="KW-0349">Heme</keyword>
<dbReference type="CDD" id="cd11072">
    <property type="entry name" value="CYP71-like"/>
    <property type="match status" value="1"/>
</dbReference>
<keyword evidence="5" id="KW-0560">Oxidoreductase</keyword>
<evidence type="ECO:0000313" key="8">
    <source>
        <dbReference type="Proteomes" id="UP000554482"/>
    </source>
</evidence>
<keyword evidence="5" id="KW-0503">Monooxygenase</keyword>
<dbReference type="GO" id="GO:0044550">
    <property type="term" value="P:secondary metabolite biosynthetic process"/>
    <property type="evidence" value="ECO:0007669"/>
    <property type="project" value="UniProtKB-ARBA"/>
</dbReference>
<dbReference type="GO" id="GO:0016705">
    <property type="term" value="F:oxidoreductase activity, acting on paired donors, with incorporation or reduction of molecular oxygen"/>
    <property type="evidence" value="ECO:0007669"/>
    <property type="project" value="InterPro"/>
</dbReference>
<comment type="caution">
    <text evidence="7">The sequence shown here is derived from an EMBL/GenBank/DDBJ whole genome shotgun (WGS) entry which is preliminary data.</text>
</comment>
<dbReference type="GO" id="GO:0005506">
    <property type="term" value="F:iron ion binding"/>
    <property type="evidence" value="ECO:0007669"/>
    <property type="project" value="InterPro"/>
</dbReference>
<dbReference type="InterPro" id="IPR017972">
    <property type="entry name" value="Cyt_P450_CS"/>
</dbReference>
<dbReference type="FunFam" id="1.10.630.10:FF:000011">
    <property type="entry name" value="Cytochrome P450 83B1"/>
    <property type="match status" value="1"/>
</dbReference>
<dbReference type="PANTHER" id="PTHR47955">
    <property type="entry name" value="CYTOCHROME P450 FAMILY 71 PROTEIN"/>
    <property type="match status" value="1"/>
</dbReference>
<reference evidence="7 8" key="1">
    <citation type="submission" date="2020-06" db="EMBL/GenBank/DDBJ databases">
        <title>Transcriptomic and genomic resources for Thalictrum thalictroides and T. hernandezii: Facilitating candidate gene discovery in an emerging model plant lineage.</title>
        <authorList>
            <person name="Arias T."/>
            <person name="Riano-Pachon D.M."/>
            <person name="Di Stilio V.S."/>
        </authorList>
    </citation>
    <scope>NUCLEOTIDE SEQUENCE [LARGE SCALE GENOMIC DNA]</scope>
    <source>
        <strain evidence="8">cv. WT478/WT964</strain>
        <tissue evidence="7">Leaves</tissue>
    </source>
</reference>
<keyword evidence="3 4" id="KW-0408">Iron</keyword>
<dbReference type="InterPro" id="IPR001128">
    <property type="entry name" value="Cyt_P450"/>
</dbReference>
<dbReference type="SUPFAM" id="SSF48264">
    <property type="entry name" value="Cytochrome P450"/>
    <property type="match status" value="1"/>
</dbReference>
<evidence type="ECO:0000256" key="3">
    <source>
        <dbReference type="ARBA" id="ARBA00023004"/>
    </source>
</evidence>
<evidence type="ECO:0000256" key="2">
    <source>
        <dbReference type="ARBA" id="ARBA00022723"/>
    </source>
</evidence>
<dbReference type="PRINTS" id="PR00385">
    <property type="entry name" value="P450"/>
</dbReference>
<sequence length="511" mass="58540">MQLLDMEMHLHETLFAYHPFTLLSFIFIFSTLMLLRLLLKRRSWGEQKLNLPPSPPKLPIIGNLHQIGFQLHRSIHNLSEKYGPLMFLRLGYLPTLVVSSAEMAKEIKVNHDIAFANRPQTSAVKLSLYGCVDVAFCPYGEYWAQVRKISVVELLSTKKVRSFKSVREEEIALMIQKISQSSSMGAPVNVSELATALTNDIVCRCVLGRKHGNSNNGDLAGKLLKLQTAVTFSDLFPWLGWIDNLTGLMGRIKNISRELDIFYDQVIDEHLIHENKHDNPDYNKDFIDVLLQIQKHHTNFTRENIKAIIMDMFIGGTESTSTTIEWAFAELVKNPNVMRKAQEEVRRVVGKKNKVDEEDIHQMQYLKLVIKESMRLHPAVAINVLESSMVTNIRGFHVPANTRLIINNWSIQRDAKQWERPDEFIPERFSYNPIDFKGKDYAFIPFGAGRRICPGISFAMIIVESAVANLLYWFDWKTLQGGEELDMTEGFRVTVTVKTVPLRLIAVPHFS</sequence>
<evidence type="ECO:0000313" key="7">
    <source>
        <dbReference type="EMBL" id="KAF5197393.1"/>
    </source>
</evidence>
<dbReference type="GO" id="GO:0020037">
    <property type="term" value="F:heme binding"/>
    <property type="evidence" value="ECO:0007669"/>
    <property type="project" value="InterPro"/>
</dbReference>
<dbReference type="PROSITE" id="PS00086">
    <property type="entry name" value="CYTOCHROME_P450"/>
    <property type="match status" value="1"/>
</dbReference>
<gene>
    <name evidence="7" type="ORF">FRX31_013020</name>
</gene>
<proteinExistence type="inferred from homology"/>
<keyword evidence="2 4" id="KW-0479">Metal-binding</keyword>
<organism evidence="7 8">
    <name type="scientific">Thalictrum thalictroides</name>
    <name type="common">Rue-anemone</name>
    <name type="synonym">Anemone thalictroides</name>
    <dbReference type="NCBI Taxonomy" id="46969"/>
    <lineage>
        <taxon>Eukaryota</taxon>
        <taxon>Viridiplantae</taxon>
        <taxon>Streptophyta</taxon>
        <taxon>Embryophyta</taxon>
        <taxon>Tracheophyta</taxon>
        <taxon>Spermatophyta</taxon>
        <taxon>Magnoliopsida</taxon>
        <taxon>Ranunculales</taxon>
        <taxon>Ranunculaceae</taxon>
        <taxon>Thalictroideae</taxon>
        <taxon>Thalictrum</taxon>
    </lineage>
</organism>
<comment type="similarity">
    <text evidence="1 5">Belongs to the cytochrome P450 family.</text>
</comment>
<name>A0A7J6WKC0_THATH</name>
<dbReference type="InterPro" id="IPR036396">
    <property type="entry name" value="Cyt_P450_sf"/>
</dbReference>
<dbReference type="Pfam" id="PF00067">
    <property type="entry name" value="p450"/>
    <property type="match status" value="1"/>
</dbReference>
<keyword evidence="6" id="KW-1133">Transmembrane helix</keyword>
<dbReference type="PANTHER" id="PTHR47955:SF18">
    <property type="entry name" value="CYTOCHROME P450 71A1-LIKE"/>
    <property type="match status" value="1"/>
</dbReference>
<protein>
    <submittedName>
        <fullName evidence="7">Cytochrome p450</fullName>
    </submittedName>
</protein>
<dbReference type="GO" id="GO:0004497">
    <property type="term" value="F:monooxygenase activity"/>
    <property type="evidence" value="ECO:0007669"/>
    <property type="project" value="UniProtKB-KW"/>
</dbReference>
<dbReference type="EMBL" id="JABWDY010014765">
    <property type="protein sequence ID" value="KAF5197393.1"/>
    <property type="molecule type" value="Genomic_DNA"/>
</dbReference>
<dbReference type="Gene3D" id="1.10.630.10">
    <property type="entry name" value="Cytochrome P450"/>
    <property type="match status" value="1"/>
</dbReference>
<evidence type="ECO:0000256" key="6">
    <source>
        <dbReference type="SAM" id="Phobius"/>
    </source>
</evidence>
<dbReference type="InterPro" id="IPR002401">
    <property type="entry name" value="Cyt_P450_E_grp-I"/>
</dbReference>
<keyword evidence="6" id="KW-0472">Membrane</keyword>
<comment type="cofactor">
    <cofactor evidence="4">
        <name>heme</name>
        <dbReference type="ChEBI" id="CHEBI:30413"/>
    </cofactor>
</comment>
<feature type="binding site" description="axial binding residue" evidence="4">
    <location>
        <position position="453"/>
    </location>
    <ligand>
        <name>heme</name>
        <dbReference type="ChEBI" id="CHEBI:30413"/>
    </ligand>
    <ligandPart>
        <name>Fe</name>
        <dbReference type="ChEBI" id="CHEBI:18248"/>
    </ligandPart>
</feature>
<evidence type="ECO:0000256" key="1">
    <source>
        <dbReference type="ARBA" id="ARBA00010617"/>
    </source>
</evidence>
<dbReference type="PRINTS" id="PR00463">
    <property type="entry name" value="EP450I"/>
</dbReference>
<feature type="transmembrane region" description="Helical" evidence="6">
    <location>
        <begin position="20"/>
        <end position="39"/>
    </location>
</feature>
<evidence type="ECO:0000256" key="4">
    <source>
        <dbReference type="PIRSR" id="PIRSR602401-1"/>
    </source>
</evidence>
<keyword evidence="8" id="KW-1185">Reference proteome</keyword>
<keyword evidence="6" id="KW-0812">Transmembrane</keyword>
<dbReference type="AlphaFoldDB" id="A0A7J6WKC0"/>
<dbReference type="OrthoDB" id="1470350at2759"/>
<evidence type="ECO:0000256" key="5">
    <source>
        <dbReference type="RuleBase" id="RU000461"/>
    </source>
</evidence>